<accession>A0ABP3UCN1</accession>
<dbReference type="Proteomes" id="UP001500339">
    <property type="component" value="Unassembled WGS sequence"/>
</dbReference>
<organism evidence="2 3">
    <name type="scientific">Clostridium malenominatum</name>
    <dbReference type="NCBI Taxonomy" id="1539"/>
    <lineage>
        <taxon>Bacteria</taxon>
        <taxon>Bacillati</taxon>
        <taxon>Bacillota</taxon>
        <taxon>Clostridia</taxon>
        <taxon>Eubacteriales</taxon>
        <taxon>Clostridiaceae</taxon>
        <taxon>Clostridium</taxon>
    </lineage>
</organism>
<proteinExistence type="predicted"/>
<dbReference type="RefSeq" id="WP_343770335.1">
    <property type="nucleotide sequence ID" value="NZ_BAAACF010000003.1"/>
</dbReference>
<gene>
    <name evidence="2" type="ORF">GCM10008905_26100</name>
</gene>
<evidence type="ECO:0000256" key="1">
    <source>
        <dbReference type="ARBA" id="ARBA00023121"/>
    </source>
</evidence>
<dbReference type="InterPro" id="IPR043168">
    <property type="entry name" value="DegV_C"/>
</dbReference>
<dbReference type="InterPro" id="IPR050270">
    <property type="entry name" value="DegV_domain_contain"/>
</dbReference>
<dbReference type="SUPFAM" id="SSF82549">
    <property type="entry name" value="DAK1/DegV-like"/>
    <property type="match status" value="1"/>
</dbReference>
<sequence length="279" mass="30960">MNKIKIITDSTADLPKHIVDKYDIEVLPLYVGFEGKTYSDGVDINLHELLNKMDNSDVFPTTAQVNPQRFMEAYRKYLNEGYTIVSLHLSSKMSGTYQSACIARDMLESDSIYVIDSQNVTMSFGLLVIKAARLKEAGLKADEIYDEVKKAIPHVKCAFAFDSLDNLVKGGRLSKTAGVIGTILGIKPILSIVNGEMAVIDRVRGSKKAIRYILDYIDEIGVNKEETAVLLHVDNKDILENLRENLKDKIDDFIECEVGCVVGVHSGKGACGVVFIENY</sequence>
<dbReference type="InterPro" id="IPR003797">
    <property type="entry name" value="DegV"/>
</dbReference>
<evidence type="ECO:0000313" key="3">
    <source>
        <dbReference type="Proteomes" id="UP001500339"/>
    </source>
</evidence>
<dbReference type="PANTHER" id="PTHR33434:SF2">
    <property type="entry name" value="FATTY ACID-BINDING PROTEIN TM_1468"/>
    <property type="match status" value="1"/>
</dbReference>
<dbReference type="PANTHER" id="PTHR33434">
    <property type="entry name" value="DEGV DOMAIN-CONTAINING PROTEIN DR_1986-RELATED"/>
    <property type="match status" value="1"/>
</dbReference>
<reference evidence="3" key="1">
    <citation type="journal article" date="2019" name="Int. J. Syst. Evol. Microbiol.">
        <title>The Global Catalogue of Microorganisms (GCM) 10K type strain sequencing project: providing services to taxonomists for standard genome sequencing and annotation.</title>
        <authorList>
            <consortium name="The Broad Institute Genomics Platform"/>
            <consortium name="The Broad Institute Genome Sequencing Center for Infectious Disease"/>
            <person name="Wu L."/>
            <person name="Ma J."/>
        </authorList>
    </citation>
    <scope>NUCLEOTIDE SEQUENCE [LARGE SCALE GENOMIC DNA]</scope>
    <source>
        <strain evidence="3">JCM 1405</strain>
    </source>
</reference>
<dbReference type="NCBIfam" id="TIGR00762">
    <property type="entry name" value="DegV"/>
    <property type="match status" value="1"/>
</dbReference>
<dbReference type="EMBL" id="BAAACF010000003">
    <property type="protein sequence ID" value="GAA0727919.1"/>
    <property type="molecule type" value="Genomic_DNA"/>
</dbReference>
<dbReference type="Gene3D" id="3.30.1180.10">
    <property type="match status" value="1"/>
</dbReference>
<dbReference type="PROSITE" id="PS51482">
    <property type="entry name" value="DEGV"/>
    <property type="match status" value="1"/>
</dbReference>
<comment type="caution">
    <text evidence="2">The sequence shown here is derived from an EMBL/GenBank/DDBJ whole genome shotgun (WGS) entry which is preliminary data.</text>
</comment>
<keyword evidence="3" id="KW-1185">Reference proteome</keyword>
<dbReference type="Gene3D" id="3.40.50.10170">
    <property type="match status" value="1"/>
</dbReference>
<protein>
    <submittedName>
        <fullName evidence="2">DegV family protein</fullName>
    </submittedName>
</protein>
<keyword evidence="1" id="KW-0446">Lipid-binding</keyword>
<dbReference type="Pfam" id="PF02645">
    <property type="entry name" value="DegV"/>
    <property type="match status" value="1"/>
</dbReference>
<name>A0ABP3UCN1_9CLOT</name>
<evidence type="ECO:0000313" key="2">
    <source>
        <dbReference type="EMBL" id="GAA0727919.1"/>
    </source>
</evidence>